<keyword evidence="1" id="KW-1133">Transmembrane helix</keyword>
<evidence type="ECO:0000256" key="1">
    <source>
        <dbReference type="SAM" id="Phobius"/>
    </source>
</evidence>
<sequence length="320" mass="35524">MDLWLLSAYLAGAAALLWLIGRRQAHAVAGAGEAAETGPWWRESGPYFLLQFLFGGLFSALFIFYFESSSHFLATLWALGLGGLLVANEFLEDRYRRFTLTWALFGLCAMLLLNFVVPHVVGSISAIWFVLSTLAGAGLAQGLRHWTPGRPGRIRPVWGIAAALLLAYALDVIPPVPLVKRDIAVGHDLGHVDGAYRLHQEKAPWWQFWHRTVAAVHLRPGERLYCVSAVFAPSGLHTRLYHRWSRHDPDTGWSDAPRIGFDLAGGRSGGYRGYTWKQNLAPGEWRVVVETENGHTVAVHGFVIAREALADDAEMVDKTF</sequence>
<dbReference type="EMBL" id="SJZB01000038">
    <property type="protein sequence ID" value="TCJ13519.1"/>
    <property type="molecule type" value="Genomic_DNA"/>
</dbReference>
<feature type="transmembrane region" description="Helical" evidence="1">
    <location>
        <begin position="123"/>
        <end position="143"/>
    </location>
</feature>
<keyword evidence="4" id="KW-1185">Reference proteome</keyword>
<keyword evidence="1" id="KW-0472">Membrane</keyword>
<feature type="domain" description="DUF2914" evidence="2">
    <location>
        <begin position="238"/>
        <end position="303"/>
    </location>
</feature>
<dbReference type="AlphaFoldDB" id="A0A4R1B9E4"/>
<dbReference type="InterPro" id="IPR022606">
    <property type="entry name" value="DUF2914"/>
</dbReference>
<protein>
    <submittedName>
        <fullName evidence="3">DUF2914 domain-containing protein</fullName>
    </submittedName>
</protein>
<gene>
    <name evidence="3" type="ORF">EZJ19_10180</name>
</gene>
<feature type="transmembrane region" description="Helical" evidence="1">
    <location>
        <begin position="98"/>
        <end position="117"/>
    </location>
</feature>
<organism evidence="3 4">
    <name type="scientific">Parasulfuritortus cantonensis</name>
    <dbReference type="NCBI Taxonomy" id="2528202"/>
    <lineage>
        <taxon>Bacteria</taxon>
        <taxon>Pseudomonadati</taxon>
        <taxon>Pseudomonadota</taxon>
        <taxon>Betaproteobacteria</taxon>
        <taxon>Nitrosomonadales</taxon>
        <taxon>Thiobacillaceae</taxon>
        <taxon>Parasulfuritortus</taxon>
    </lineage>
</organism>
<feature type="transmembrane region" description="Helical" evidence="1">
    <location>
        <begin position="6"/>
        <end position="21"/>
    </location>
</feature>
<dbReference type="Proteomes" id="UP000295443">
    <property type="component" value="Unassembled WGS sequence"/>
</dbReference>
<feature type="transmembrane region" description="Helical" evidence="1">
    <location>
        <begin position="47"/>
        <end position="66"/>
    </location>
</feature>
<evidence type="ECO:0000313" key="3">
    <source>
        <dbReference type="EMBL" id="TCJ13519.1"/>
    </source>
</evidence>
<reference evidence="3 4" key="1">
    <citation type="submission" date="2019-03" db="EMBL/GenBank/DDBJ databases">
        <title>Genome sequence of Thiobacillaceae bacterium LSR1, a sulfur-oxidizing bacterium isolated from freshwater sediment.</title>
        <authorList>
            <person name="Li S."/>
        </authorList>
    </citation>
    <scope>NUCLEOTIDE SEQUENCE [LARGE SCALE GENOMIC DNA]</scope>
    <source>
        <strain evidence="3 4">LSR1</strain>
    </source>
</reference>
<keyword evidence="1" id="KW-0812">Transmembrane</keyword>
<dbReference type="Pfam" id="PF11141">
    <property type="entry name" value="DUF2914"/>
    <property type="match status" value="1"/>
</dbReference>
<comment type="caution">
    <text evidence="3">The sequence shown here is derived from an EMBL/GenBank/DDBJ whole genome shotgun (WGS) entry which is preliminary data.</text>
</comment>
<accession>A0A4R1B9E4</accession>
<name>A0A4R1B9E4_9PROT</name>
<evidence type="ECO:0000259" key="2">
    <source>
        <dbReference type="Pfam" id="PF11141"/>
    </source>
</evidence>
<feature type="transmembrane region" description="Helical" evidence="1">
    <location>
        <begin position="72"/>
        <end position="91"/>
    </location>
</feature>
<feature type="transmembrane region" description="Helical" evidence="1">
    <location>
        <begin position="155"/>
        <end position="173"/>
    </location>
</feature>
<dbReference type="OrthoDB" id="9779877at2"/>
<evidence type="ECO:0000313" key="4">
    <source>
        <dbReference type="Proteomes" id="UP000295443"/>
    </source>
</evidence>
<proteinExistence type="predicted"/>